<keyword evidence="7" id="KW-1185">Reference proteome</keyword>
<dbReference type="PANTHER" id="PTHR31661:SF1">
    <property type="entry name" value="CDAN1-INTERACTING NUCLEASE 1"/>
    <property type="match status" value="1"/>
</dbReference>
<dbReference type="STRING" id="307972.A0A2G8JSN9"/>
<keyword evidence="4" id="KW-0539">Nucleus</keyword>
<comment type="caution">
    <text evidence="6">The sequence shown here is derived from an EMBL/GenBank/DDBJ whole genome shotgun (WGS) entry which is preliminary data.</text>
</comment>
<protein>
    <recommendedName>
        <fullName evidence="5">CDAN1-interacting nuclease 1</fullName>
    </recommendedName>
</protein>
<evidence type="ECO:0000256" key="4">
    <source>
        <dbReference type="ARBA" id="ARBA00023242"/>
    </source>
</evidence>
<dbReference type="Pfam" id="PF14811">
    <property type="entry name" value="TPD"/>
    <property type="match status" value="1"/>
</dbReference>
<evidence type="ECO:0000313" key="6">
    <source>
        <dbReference type="EMBL" id="PIK38787.1"/>
    </source>
</evidence>
<reference evidence="6 7" key="1">
    <citation type="journal article" date="2017" name="PLoS Biol.">
        <title>The sea cucumber genome provides insights into morphological evolution and visceral regeneration.</title>
        <authorList>
            <person name="Zhang X."/>
            <person name="Sun L."/>
            <person name="Yuan J."/>
            <person name="Sun Y."/>
            <person name="Gao Y."/>
            <person name="Zhang L."/>
            <person name="Li S."/>
            <person name="Dai H."/>
            <person name="Hamel J.F."/>
            <person name="Liu C."/>
            <person name="Yu Y."/>
            <person name="Liu S."/>
            <person name="Lin W."/>
            <person name="Guo K."/>
            <person name="Jin S."/>
            <person name="Xu P."/>
            <person name="Storey K.B."/>
            <person name="Huan P."/>
            <person name="Zhang T."/>
            <person name="Zhou Y."/>
            <person name="Zhang J."/>
            <person name="Lin C."/>
            <person name="Li X."/>
            <person name="Xing L."/>
            <person name="Huo D."/>
            <person name="Sun M."/>
            <person name="Wang L."/>
            <person name="Mercier A."/>
            <person name="Li F."/>
            <person name="Yang H."/>
            <person name="Xiang J."/>
        </authorList>
    </citation>
    <scope>NUCLEOTIDE SEQUENCE [LARGE SCALE GENOMIC DNA]</scope>
    <source>
        <strain evidence="6">Shaxun</strain>
        <tissue evidence="6">Muscle</tissue>
    </source>
</reference>
<dbReference type="AlphaFoldDB" id="A0A2G8JSN9"/>
<accession>A0A2G8JSN9</accession>
<evidence type="ECO:0000256" key="3">
    <source>
        <dbReference type="ARBA" id="ARBA00022490"/>
    </source>
</evidence>
<evidence type="ECO:0000256" key="5">
    <source>
        <dbReference type="ARBA" id="ARBA00023480"/>
    </source>
</evidence>
<dbReference type="EMBL" id="MRZV01001313">
    <property type="protein sequence ID" value="PIK38787.1"/>
    <property type="molecule type" value="Genomic_DNA"/>
</dbReference>
<evidence type="ECO:0000256" key="1">
    <source>
        <dbReference type="ARBA" id="ARBA00004123"/>
    </source>
</evidence>
<dbReference type="OrthoDB" id="1272at2759"/>
<dbReference type="GO" id="GO:0005634">
    <property type="term" value="C:nucleus"/>
    <property type="evidence" value="ECO:0007669"/>
    <property type="project" value="UniProtKB-SubCell"/>
</dbReference>
<name>A0A2G8JSN9_STIJA</name>
<comment type="subcellular location">
    <subcellularLocation>
        <location evidence="2">Cytoplasm</location>
    </subcellularLocation>
    <subcellularLocation>
        <location evidence="1">Nucleus</location>
    </subcellularLocation>
</comment>
<organism evidence="6 7">
    <name type="scientific">Stichopus japonicus</name>
    <name type="common">Sea cucumber</name>
    <dbReference type="NCBI Taxonomy" id="307972"/>
    <lineage>
        <taxon>Eukaryota</taxon>
        <taxon>Metazoa</taxon>
        <taxon>Echinodermata</taxon>
        <taxon>Eleutherozoa</taxon>
        <taxon>Echinozoa</taxon>
        <taxon>Holothuroidea</taxon>
        <taxon>Aspidochirotacea</taxon>
        <taxon>Aspidochirotida</taxon>
        <taxon>Stichopodidae</taxon>
        <taxon>Apostichopus</taxon>
    </lineage>
</organism>
<sequence>MKLLRYEQIKDKLSQKPFDGTTQSFKDVSHQFSDTSIETLRSIHAQIVQNKMKRTLASHQKPQAVKEFLRRYHSRIKGNERKPVLINIAEEVDMSPALLARIVLENHLQERADSDEEPHKVFKSEVTRLMKEPHLIEDGALSIQVQLCNLKDPCYGPYVEAIKQSVGIEKEVFLISKLKEYRFDFMSSQMLCLLITAWNGNVINWIESKASFGDEKSHNQYIKDQYFSYINRFGSGLVIYWFGFIDELAEACKQHGIHLSDRLPEENEIVRFDPYPLKWDPEEEEPE</sequence>
<evidence type="ECO:0000313" key="7">
    <source>
        <dbReference type="Proteomes" id="UP000230750"/>
    </source>
</evidence>
<keyword evidence="3" id="KW-0963">Cytoplasm</keyword>
<dbReference type="Proteomes" id="UP000230750">
    <property type="component" value="Unassembled WGS sequence"/>
</dbReference>
<proteinExistence type="predicted"/>
<dbReference type="PANTHER" id="PTHR31661">
    <property type="entry name" value="SIMILAR TO CDNA SEQUENCE BC052040"/>
    <property type="match status" value="1"/>
</dbReference>
<dbReference type="GO" id="GO:0005737">
    <property type="term" value="C:cytoplasm"/>
    <property type="evidence" value="ECO:0007669"/>
    <property type="project" value="UniProtKB-SubCell"/>
</dbReference>
<evidence type="ECO:0000256" key="2">
    <source>
        <dbReference type="ARBA" id="ARBA00004496"/>
    </source>
</evidence>
<dbReference type="InterPro" id="IPR029404">
    <property type="entry name" value="CDIN1"/>
</dbReference>
<gene>
    <name evidence="6" type="ORF">BSL78_24365</name>
</gene>